<dbReference type="EMBL" id="JAECZO010000072">
    <property type="protein sequence ID" value="KAK7196263.1"/>
    <property type="molecule type" value="Genomic_DNA"/>
</dbReference>
<accession>A0AAW0EU44</accession>
<dbReference type="PANTHER" id="PTHR37317">
    <property type="entry name" value="BLR8090 PROTEIN"/>
    <property type="match status" value="1"/>
</dbReference>
<proteinExistence type="predicted"/>
<dbReference type="PANTHER" id="PTHR37317:SF1">
    <property type="entry name" value="ZINC-RIBBON DOMAIN-CONTAINING PROTEIN-RELATED"/>
    <property type="match status" value="1"/>
</dbReference>
<evidence type="ECO:0000259" key="2">
    <source>
        <dbReference type="Pfam" id="PF14311"/>
    </source>
</evidence>
<dbReference type="Proteomes" id="UP001430356">
    <property type="component" value="Unassembled WGS sequence"/>
</dbReference>
<name>A0AAW0EU44_9TRYP</name>
<evidence type="ECO:0000256" key="1">
    <source>
        <dbReference type="SAM" id="MobiDB-lite"/>
    </source>
</evidence>
<organism evidence="3 4">
    <name type="scientific">Novymonas esmeraldas</name>
    <dbReference type="NCBI Taxonomy" id="1808958"/>
    <lineage>
        <taxon>Eukaryota</taxon>
        <taxon>Discoba</taxon>
        <taxon>Euglenozoa</taxon>
        <taxon>Kinetoplastea</taxon>
        <taxon>Metakinetoplastina</taxon>
        <taxon>Trypanosomatida</taxon>
        <taxon>Trypanosomatidae</taxon>
        <taxon>Novymonas</taxon>
    </lineage>
</organism>
<evidence type="ECO:0000313" key="4">
    <source>
        <dbReference type="Proteomes" id="UP001430356"/>
    </source>
</evidence>
<evidence type="ECO:0000313" key="3">
    <source>
        <dbReference type="EMBL" id="KAK7196263.1"/>
    </source>
</evidence>
<feature type="region of interest" description="Disordered" evidence="1">
    <location>
        <begin position="175"/>
        <end position="216"/>
    </location>
</feature>
<sequence>MLRYGASFSCCARRTMTMGHAASACSIGAGPSTHASHCFAGTTTTTTTVQGALLTPVRWRASVIRIANRKRVEMFVGKRYHLPTRLRGAAPDVAMEWDYDKNPMHLYPEIVSIGYMYPVHWKCRKCDHAYSMSVEKRVVRGGGCPACEDREQSVSMAHNTAAMGVGGAEAVHDNADDVDGGASHHLGEPAPLLLPGEENRSLRPKRPTMLNLRTKY</sequence>
<dbReference type="AlphaFoldDB" id="A0AAW0EU44"/>
<dbReference type="InterPro" id="IPR025487">
    <property type="entry name" value="DUF4379"/>
</dbReference>
<comment type="caution">
    <text evidence="3">The sequence shown here is derived from an EMBL/GenBank/DDBJ whole genome shotgun (WGS) entry which is preliminary data.</text>
</comment>
<keyword evidence="4" id="KW-1185">Reference proteome</keyword>
<dbReference type="PROSITE" id="PS51257">
    <property type="entry name" value="PROKAR_LIPOPROTEIN"/>
    <property type="match status" value="1"/>
</dbReference>
<gene>
    <name evidence="3" type="ORF">NESM_000562000</name>
</gene>
<feature type="domain" description="Treble clef zinc finger" evidence="2">
    <location>
        <begin position="94"/>
        <end position="149"/>
    </location>
</feature>
<dbReference type="Pfam" id="PF14311">
    <property type="entry name" value="DUF4379"/>
    <property type="match status" value="1"/>
</dbReference>
<reference evidence="3 4" key="1">
    <citation type="journal article" date="2021" name="MBio">
        <title>A New Model Trypanosomatid, Novymonas esmeraldas: Genomic Perception of Its 'Candidatus Pandoraea novymonadis' Endosymbiont.</title>
        <authorList>
            <person name="Zakharova A."/>
            <person name="Saura A."/>
            <person name="Butenko A."/>
            <person name="Podesvova L."/>
            <person name="Warmusova S."/>
            <person name="Kostygov A.Y."/>
            <person name="Nenarokova A."/>
            <person name="Lukes J."/>
            <person name="Opperdoes F.R."/>
            <person name="Yurchenko V."/>
        </authorList>
    </citation>
    <scope>NUCLEOTIDE SEQUENCE [LARGE SCALE GENOMIC DNA]</scope>
    <source>
        <strain evidence="3 4">E262AT.01</strain>
    </source>
</reference>
<protein>
    <recommendedName>
        <fullName evidence="2">Treble clef zinc finger domain-containing protein</fullName>
    </recommendedName>
</protein>